<keyword evidence="1" id="KW-0812">Transmembrane</keyword>
<dbReference type="RefSeq" id="WP_051631658.1">
    <property type="nucleotide sequence ID" value="NZ_AZRA01000027.1"/>
</dbReference>
<proteinExistence type="predicted"/>
<comment type="caution">
    <text evidence="2">The sequence shown here is derived from an EMBL/GenBank/DDBJ whole genome shotgun (WGS) entry which is preliminary data.</text>
</comment>
<evidence type="ECO:0000256" key="1">
    <source>
        <dbReference type="SAM" id="Phobius"/>
    </source>
</evidence>
<dbReference type="eggNOG" id="ENOG502Z7I2">
    <property type="taxonomic scope" value="Bacteria"/>
</dbReference>
<keyword evidence="3" id="KW-1185">Reference proteome</keyword>
<keyword evidence="1" id="KW-1133">Transmembrane helix</keyword>
<protein>
    <submittedName>
        <fullName evidence="2">Uncharacterized protein</fullName>
    </submittedName>
</protein>
<gene>
    <name evidence="2" type="ORF">X805_11410</name>
</gene>
<sequence length="253" mass="27373">MSSAEPTDPKISTPPTPRIGTGRMVALLLLGTLLFLVVALMAPWAWQQLRGGPPAAASADATRLLPWQITPLGDGLSEVFGVTPGRDPLARIERSWPAEAAEMKIALVRDPQGTLTLEAYLETVRAGFVQGRLVLTGAAEPATLQRWADQATEREPQPSGSYRLTLKFDDAQEARQATLAALTFLPAARFDEAVALERFGPAPERIGSADGQVHLLYPERGLVISLDPQGRGKPVLQYVAPRDFARLRAPLVR</sequence>
<dbReference type="STRING" id="34103.SAMN05421778_101151"/>
<dbReference type="AlphaFoldDB" id="A0A059KPK3"/>
<name>A0A059KPK3_9BURK</name>
<keyword evidence="1" id="KW-0472">Membrane</keyword>
<feature type="transmembrane region" description="Helical" evidence="1">
    <location>
        <begin position="25"/>
        <end position="46"/>
    </location>
</feature>
<evidence type="ECO:0000313" key="2">
    <source>
        <dbReference type="EMBL" id="KDB53305.1"/>
    </source>
</evidence>
<accession>A0A059KPK3</accession>
<dbReference type="Proteomes" id="UP000026714">
    <property type="component" value="Unassembled WGS sequence"/>
</dbReference>
<evidence type="ECO:0000313" key="3">
    <source>
        <dbReference type="Proteomes" id="UP000026714"/>
    </source>
</evidence>
<dbReference type="EMBL" id="AZRA01000027">
    <property type="protein sequence ID" value="KDB53305.1"/>
    <property type="molecule type" value="Genomic_DNA"/>
</dbReference>
<reference evidence="2 3" key="1">
    <citation type="journal article" date="2014" name="FEMS Microbiol. Ecol.">
        <title>Sphaerotilus natans encrusted with nanoball-shaped Fe(III) oxide minerals formed by nitrate-reducing mixotrophic Fe(II) oxidation.</title>
        <authorList>
            <person name="Park S."/>
            <person name="Kim D.H."/>
            <person name="Lee J.H."/>
            <person name="Hur H.G."/>
        </authorList>
    </citation>
    <scope>NUCLEOTIDE SEQUENCE [LARGE SCALE GENOMIC DNA]</scope>
    <source>
        <strain evidence="2 3">DSM 6575</strain>
    </source>
</reference>
<organism evidence="2 3">
    <name type="scientific">Sphaerotilus natans subsp. natans DSM 6575</name>
    <dbReference type="NCBI Taxonomy" id="1286631"/>
    <lineage>
        <taxon>Bacteria</taxon>
        <taxon>Pseudomonadati</taxon>
        <taxon>Pseudomonadota</taxon>
        <taxon>Betaproteobacteria</taxon>
        <taxon>Burkholderiales</taxon>
        <taxon>Sphaerotilaceae</taxon>
        <taxon>Sphaerotilus</taxon>
    </lineage>
</organism>